<feature type="non-terminal residue" evidence="6">
    <location>
        <position position="193"/>
    </location>
</feature>
<dbReference type="InterPro" id="IPR036554">
    <property type="entry name" value="GHMP_kinase_C_sf"/>
</dbReference>
<dbReference type="EMBL" id="LAZR01018024">
    <property type="protein sequence ID" value="KKL98011.1"/>
    <property type="molecule type" value="Genomic_DNA"/>
</dbReference>
<dbReference type="PRINTS" id="PR00960">
    <property type="entry name" value="LMBPPROTEIN"/>
</dbReference>
<dbReference type="GO" id="GO:0050201">
    <property type="term" value="F:fucokinase activity"/>
    <property type="evidence" value="ECO:0007669"/>
    <property type="project" value="TreeGrafter"/>
</dbReference>
<dbReference type="InterPro" id="IPR001174">
    <property type="entry name" value="HddA/FKP"/>
</dbReference>
<dbReference type="SUPFAM" id="SSF55060">
    <property type="entry name" value="GHMP Kinase, C-terminal domain"/>
    <property type="match status" value="1"/>
</dbReference>
<evidence type="ECO:0000256" key="4">
    <source>
        <dbReference type="ARBA" id="ARBA00022840"/>
    </source>
</evidence>
<dbReference type="AlphaFoldDB" id="A0A0F9H4X1"/>
<reference evidence="6" key="1">
    <citation type="journal article" date="2015" name="Nature">
        <title>Complex archaea that bridge the gap between prokaryotes and eukaryotes.</title>
        <authorList>
            <person name="Spang A."/>
            <person name="Saw J.H."/>
            <person name="Jorgensen S.L."/>
            <person name="Zaremba-Niedzwiedzka K."/>
            <person name="Martijn J."/>
            <person name="Lind A.E."/>
            <person name="van Eijk R."/>
            <person name="Schleper C."/>
            <person name="Guy L."/>
            <person name="Ettema T.J."/>
        </authorList>
    </citation>
    <scope>NUCLEOTIDE SEQUENCE</scope>
</reference>
<evidence type="ECO:0000313" key="6">
    <source>
        <dbReference type="EMBL" id="KKL98011.1"/>
    </source>
</evidence>
<dbReference type="InterPro" id="IPR052203">
    <property type="entry name" value="GHMP_Kinase-Related"/>
</dbReference>
<evidence type="ECO:0000256" key="2">
    <source>
        <dbReference type="ARBA" id="ARBA00022741"/>
    </source>
</evidence>
<dbReference type="Pfam" id="PF00288">
    <property type="entry name" value="GHMP_kinases_N"/>
    <property type="match status" value="1"/>
</dbReference>
<protein>
    <recommendedName>
        <fullName evidence="5">GHMP kinase N-terminal domain-containing protein</fullName>
    </recommendedName>
</protein>
<gene>
    <name evidence="6" type="ORF">LCGC14_1828650</name>
</gene>
<dbReference type="InterPro" id="IPR006204">
    <property type="entry name" value="GHMP_kinase_N_dom"/>
</dbReference>
<dbReference type="GO" id="GO:0042352">
    <property type="term" value="P:GDP-L-fucose salvage"/>
    <property type="evidence" value="ECO:0007669"/>
    <property type="project" value="TreeGrafter"/>
</dbReference>
<dbReference type="SUPFAM" id="SSF54211">
    <property type="entry name" value="Ribosomal protein S5 domain 2-like"/>
    <property type="match status" value="1"/>
</dbReference>
<keyword evidence="3" id="KW-0418">Kinase</keyword>
<feature type="domain" description="GHMP kinase N-terminal" evidence="5">
    <location>
        <begin position="9"/>
        <end position="83"/>
    </location>
</feature>
<name>A0A0F9H4X1_9ZZZZ</name>
<dbReference type="GO" id="GO:0005524">
    <property type="term" value="F:ATP binding"/>
    <property type="evidence" value="ECO:0007669"/>
    <property type="project" value="UniProtKB-KW"/>
</dbReference>
<dbReference type="PANTHER" id="PTHR32463:SF0">
    <property type="entry name" value="L-FUCOSE KINASE"/>
    <property type="match status" value="1"/>
</dbReference>
<accession>A0A0F9H4X1</accession>
<proteinExistence type="predicted"/>
<evidence type="ECO:0000259" key="5">
    <source>
        <dbReference type="Pfam" id="PF00288"/>
    </source>
</evidence>
<evidence type="ECO:0000256" key="3">
    <source>
        <dbReference type="ARBA" id="ARBA00022777"/>
    </source>
</evidence>
<sequence>MRGCLEFLDIDEGIEINHAGDLPARSGLGSSSAFTVGMLSALHALRNETPSRVQLADEAIKVEQEVLCETVGIQDQIACAWGGLNMIEINRAGNYGIIPILLPEERQTMLESRLMLFFTGIQRHASEIAKAQIDNTERNVDALEAITGQVRQAFVILKEGNMDEFGYLLGEGWKLKRQLSDKISTPEIDVLYA</sequence>
<dbReference type="Gene3D" id="3.30.230.120">
    <property type="match status" value="1"/>
</dbReference>
<dbReference type="InterPro" id="IPR020568">
    <property type="entry name" value="Ribosomal_Su5_D2-typ_SF"/>
</dbReference>
<comment type="caution">
    <text evidence="6">The sequence shown here is derived from an EMBL/GenBank/DDBJ whole genome shotgun (WGS) entry which is preliminary data.</text>
</comment>
<dbReference type="PANTHER" id="PTHR32463">
    <property type="entry name" value="L-FUCOSE KINASE"/>
    <property type="match status" value="1"/>
</dbReference>
<keyword evidence="2" id="KW-0547">Nucleotide-binding</keyword>
<evidence type="ECO:0000256" key="1">
    <source>
        <dbReference type="ARBA" id="ARBA00022679"/>
    </source>
</evidence>
<organism evidence="6">
    <name type="scientific">marine sediment metagenome</name>
    <dbReference type="NCBI Taxonomy" id="412755"/>
    <lineage>
        <taxon>unclassified sequences</taxon>
        <taxon>metagenomes</taxon>
        <taxon>ecological metagenomes</taxon>
    </lineage>
</organism>
<keyword evidence="1" id="KW-0808">Transferase</keyword>
<keyword evidence="4" id="KW-0067">ATP-binding</keyword>